<keyword evidence="2" id="KW-0472">Membrane</keyword>
<proteinExistence type="predicted"/>
<feature type="region of interest" description="Disordered" evidence="1">
    <location>
        <begin position="1"/>
        <end position="22"/>
    </location>
</feature>
<dbReference type="PANTHER" id="PTHR31549:SF259">
    <property type="match status" value="1"/>
</dbReference>
<feature type="transmembrane region" description="Helical" evidence="2">
    <location>
        <begin position="331"/>
        <end position="351"/>
    </location>
</feature>
<protein>
    <submittedName>
        <fullName evidence="3">Uncharacterized protein</fullName>
    </submittedName>
</protein>
<dbReference type="Pfam" id="PF03140">
    <property type="entry name" value="DUF247"/>
    <property type="match status" value="1"/>
</dbReference>
<accession>A0A4D6MZI5</accession>
<feature type="region of interest" description="Disordered" evidence="1">
    <location>
        <begin position="235"/>
        <end position="269"/>
    </location>
</feature>
<dbReference type="AlphaFoldDB" id="A0A4D6MZI5"/>
<evidence type="ECO:0000313" key="4">
    <source>
        <dbReference type="Proteomes" id="UP000501690"/>
    </source>
</evidence>
<dbReference type="PANTHER" id="PTHR31549">
    <property type="entry name" value="PROTEIN, PUTATIVE (DUF247)-RELATED-RELATED"/>
    <property type="match status" value="1"/>
</dbReference>
<reference evidence="3 4" key="1">
    <citation type="submission" date="2019-04" db="EMBL/GenBank/DDBJ databases">
        <title>An improved genome assembly and genetic linkage map for asparagus bean, Vigna unguiculata ssp. sesquipedialis.</title>
        <authorList>
            <person name="Xia Q."/>
            <person name="Zhang R."/>
            <person name="Dong Y."/>
        </authorList>
    </citation>
    <scope>NUCLEOTIDE SEQUENCE [LARGE SCALE GENOMIC DNA]</scope>
    <source>
        <tissue evidence="3">Leaf</tissue>
    </source>
</reference>
<dbReference type="InterPro" id="IPR004158">
    <property type="entry name" value="DUF247_pln"/>
</dbReference>
<keyword evidence="2" id="KW-0812">Transmembrane</keyword>
<evidence type="ECO:0000313" key="3">
    <source>
        <dbReference type="EMBL" id="QCE06084.1"/>
    </source>
</evidence>
<dbReference type="EMBL" id="CP039353">
    <property type="protein sequence ID" value="QCE06084.1"/>
    <property type="molecule type" value="Genomic_DNA"/>
</dbReference>
<evidence type="ECO:0000256" key="1">
    <source>
        <dbReference type="SAM" id="MobiDB-lite"/>
    </source>
</evidence>
<evidence type="ECO:0000256" key="2">
    <source>
        <dbReference type="SAM" id="Phobius"/>
    </source>
</evidence>
<keyword evidence="4" id="KW-1185">Reference proteome</keyword>
<feature type="compositionally biased region" description="Low complexity" evidence="1">
    <location>
        <begin position="257"/>
        <end position="269"/>
    </location>
</feature>
<name>A0A4D6MZI5_VIGUN</name>
<feature type="compositionally biased region" description="Basic and acidic residues" evidence="1">
    <location>
        <begin position="1"/>
        <end position="10"/>
    </location>
</feature>
<sequence>MSVSEEKVENSTDNIEVAPNEENKVVRKEDEVCVCRVPKSLISGHPEAFTPHFVGLGPYHHTRFELTMNDELKLAAAKRILNHGFEIRVSDVEPFYHQETLKSYAHEQDKLLQDITVDGLFLLALLNRSLDTQPHHHTYFLTGKHGMPLVNAFGVELTIDAVIRDVFMLENQIPTHVLHQINEASSHHGIQSQDLDAKMLSFCQNYCPLVNFEKPSENEEHVHLLDLMYHLVAPKPDPNSAPKPKPKPKVHPDPEPDTATTETPPESVVVTVEKPPEPVVATVVEPTESPDEAAESTDTSGGVIVWYLLYFIWQIVYGVLRFLYGILKKVASVFVIVVSFFLPMVDDMAVLPEGQQAKFSPLVNTAKQAGVTIRRHFFEEKDKRPAVTIQSVTELNGAGIQFKPAKSIKDIKFDSVKKQLFLPVIQLDQNSEVIMRNLVAYESLTRPTYLIFTRYVEIMRAIIDIPEDVKLLVKNEIIVTELSDKVVTDLFNGMSTSIRPTETPELEEEIKKVKMKFEESQWLQKAVKDYVYSSWKIITVIAALSFFVLTAVQTYCSIYDCASRTSSNFGQLPLISSDNGLITSI</sequence>
<organism evidence="3 4">
    <name type="scientific">Vigna unguiculata</name>
    <name type="common">Cowpea</name>
    <dbReference type="NCBI Taxonomy" id="3917"/>
    <lineage>
        <taxon>Eukaryota</taxon>
        <taxon>Viridiplantae</taxon>
        <taxon>Streptophyta</taxon>
        <taxon>Embryophyta</taxon>
        <taxon>Tracheophyta</taxon>
        <taxon>Spermatophyta</taxon>
        <taxon>Magnoliopsida</taxon>
        <taxon>eudicotyledons</taxon>
        <taxon>Gunneridae</taxon>
        <taxon>Pentapetalae</taxon>
        <taxon>rosids</taxon>
        <taxon>fabids</taxon>
        <taxon>Fabales</taxon>
        <taxon>Fabaceae</taxon>
        <taxon>Papilionoideae</taxon>
        <taxon>50 kb inversion clade</taxon>
        <taxon>NPAAA clade</taxon>
        <taxon>indigoferoid/millettioid clade</taxon>
        <taxon>Phaseoleae</taxon>
        <taxon>Vigna</taxon>
    </lineage>
</organism>
<keyword evidence="2" id="KW-1133">Transmembrane helix</keyword>
<gene>
    <name evidence="3" type="ORF">DEO72_LG9g1094</name>
</gene>
<dbReference type="Proteomes" id="UP000501690">
    <property type="component" value="Linkage Group LG9"/>
</dbReference>
<feature type="transmembrane region" description="Helical" evidence="2">
    <location>
        <begin position="304"/>
        <end position="324"/>
    </location>
</feature>